<keyword evidence="1" id="KW-0812">Transmembrane</keyword>
<keyword evidence="1" id="KW-0472">Membrane</keyword>
<feature type="transmembrane region" description="Helical" evidence="1">
    <location>
        <begin position="79"/>
        <end position="97"/>
    </location>
</feature>
<keyword evidence="1" id="KW-1133">Transmembrane helix</keyword>
<gene>
    <name evidence="2" type="ORF">HU747_05610</name>
</gene>
<accession>A0ABR6V4C3</accession>
<feature type="transmembrane region" description="Helical" evidence="1">
    <location>
        <begin position="37"/>
        <end position="59"/>
    </location>
</feature>
<reference evidence="2 3" key="1">
    <citation type="journal article" date="2020" name="Microorganisms">
        <title>Reliable Identification of Environmental Pseudomonas Isolates Using the rpoD Gene.</title>
        <authorList>
            <consortium name="The Broad Institute Genome Sequencing Platform"/>
            <person name="Girard L."/>
            <person name="Lood C."/>
            <person name="Rokni-Zadeh H."/>
            <person name="van Noort V."/>
            <person name="Lavigne R."/>
            <person name="De Mot R."/>
        </authorList>
    </citation>
    <scope>NUCLEOTIDE SEQUENCE [LARGE SCALE GENOMIC DNA]</scope>
    <source>
        <strain evidence="2 3">RW7P2</strain>
    </source>
</reference>
<dbReference type="EMBL" id="JABWRS010000003">
    <property type="protein sequence ID" value="MBC3475070.1"/>
    <property type="molecule type" value="Genomic_DNA"/>
</dbReference>
<feature type="transmembrane region" description="Helical" evidence="1">
    <location>
        <begin position="459"/>
        <end position="477"/>
    </location>
</feature>
<protein>
    <submittedName>
        <fullName evidence="2">Uncharacterized protein</fullName>
    </submittedName>
</protein>
<proteinExistence type="predicted"/>
<evidence type="ECO:0000256" key="1">
    <source>
        <dbReference type="SAM" id="Phobius"/>
    </source>
</evidence>
<evidence type="ECO:0000313" key="3">
    <source>
        <dbReference type="Proteomes" id="UP000628086"/>
    </source>
</evidence>
<sequence>MLGALLQRTRQDLSPWQRITRALWGGSLPLTRAQGRLLAQLMLLPSAMYLLLALAYLAQITDLIGSLAPHAVLQRLADHGQWLGAFALALLALSCLLRKGLRLNWGFGRTLLWALLTCTSCLYLGNQAQRLLIDSLVERTSPSQQAQAAFGMPLLNRMLEHDLRIDGQTATPAQLQSPEGKWRLAELALLLPDSPQVALTDGLTPQAFFEQLADQRRGGLERNYQRYLQATGRQEDHYRQYRRASQFYADATSRLAILQRQGQAWTDYLRLLTKRGRTLNPWNLPLAEWQPVRHVLREQMNVPVNDLWRPDDRRGFNQAVARQVRREARNRYAETLQQRIDAGWIEPGLTRTGFLAVNAIQAQWRQDLALPAGITLYAYLTKEAFALTVYRPALQYDARELMKQRVEASNDLSTLGRDSYRDLVTPGVTVLLISIGLVVHLFRTLAYLLRLGLPQPPGVYLKLLALYVLLLGSMALFTGKSQVPAFGLTAGNSDSLVLTLARNTLDWTAAHQAHLYAWGNGLRQGMLRGYGFGATTPQED</sequence>
<feature type="transmembrane region" description="Helical" evidence="1">
    <location>
        <begin position="423"/>
        <end position="447"/>
    </location>
</feature>
<comment type="caution">
    <text evidence="2">The sequence shown here is derived from an EMBL/GenBank/DDBJ whole genome shotgun (WGS) entry which is preliminary data.</text>
</comment>
<dbReference type="RefSeq" id="WP_186598358.1">
    <property type="nucleotide sequence ID" value="NZ_JABWRR010000003.1"/>
</dbReference>
<organism evidence="2 3">
    <name type="scientific">Pseudomonas taiwanensis</name>
    <dbReference type="NCBI Taxonomy" id="470150"/>
    <lineage>
        <taxon>Bacteria</taxon>
        <taxon>Pseudomonadati</taxon>
        <taxon>Pseudomonadota</taxon>
        <taxon>Gammaproteobacteria</taxon>
        <taxon>Pseudomonadales</taxon>
        <taxon>Pseudomonadaceae</taxon>
        <taxon>Pseudomonas</taxon>
    </lineage>
</organism>
<keyword evidence="3" id="KW-1185">Reference proteome</keyword>
<name>A0ABR6V4C3_9PSED</name>
<dbReference type="Proteomes" id="UP000628086">
    <property type="component" value="Unassembled WGS sequence"/>
</dbReference>
<evidence type="ECO:0000313" key="2">
    <source>
        <dbReference type="EMBL" id="MBC3475070.1"/>
    </source>
</evidence>